<dbReference type="InterPro" id="IPR050319">
    <property type="entry name" value="ABC_transp_ATP-bind"/>
</dbReference>
<dbReference type="GO" id="GO:0055085">
    <property type="term" value="P:transmembrane transport"/>
    <property type="evidence" value="ECO:0007669"/>
    <property type="project" value="UniProtKB-ARBA"/>
</dbReference>
<dbReference type="Pfam" id="PF00005">
    <property type="entry name" value="ABC_tran"/>
    <property type="match status" value="1"/>
</dbReference>
<dbReference type="NCBIfam" id="TIGR01727">
    <property type="entry name" value="oligo_HPY"/>
    <property type="match status" value="1"/>
</dbReference>
<keyword evidence="11" id="KW-1278">Translocase</keyword>
<dbReference type="PANTHER" id="PTHR43776">
    <property type="entry name" value="TRANSPORT ATP-BINDING PROTEIN"/>
    <property type="match status" value="1"/>
</dbReference>
<keyword evidence="9" id="KW-0378">Hydrolase</keyword>
<evidence type="ECO:0000256" key="17">
    <source>
        <dbReference type="ARBA" id="ARBA00047640"/>
    </source>
</evidence>
<evidence type="ECO:0000256" key="18">
    <source>
        <dbReference type="SAM" id="SignalP"/>
    </source>
</evidence>
<keyword evidence="10 20" id="KW-0067">ATP-binding</keyword>
<evidence type="ECO:0000256" key="7">
    <source>
        <dbReference type="ARBA" id="ARBA00022737"/>
    </source>
</evidence>
<evidence type="ECO:0000256" key="6">
    <source>
        <dbReference type="ARBA" id="ARBA00022519"/>
    </source>
</evidence>
<evidence type="ECO:0000313" key="20">
    <source>
        <dbReference type="EMBL" id="PWK38149.1"/>
    </source>
</evidence>
<dbReference type="InterPro" id="IPR017871">
    <property type="entry name" value="ABC_transporter-like_CS"/>
</dbReference>
<dbReference type="Gene3D" id="3.40.50.300">
    <property type="entry name" value="P-loop containing nucleotide triphosphate hydrolases"/>
    <property type="match status" value="1"/>
</dbReference>
<feature type="signal peptide" evidence="18">
    <location>
        <begin position="1"/>
        <end position="22"/>
    </location>
</feature>
<dbReference type="SMART" id="SM00382">
    <property type="entry name" value="AAA"/>
    <property type="match status" value="1"/>
</dbReference>
<comment type="subunit">
    <text evidence="3">The complex is composed of two ATP-binding proteins (GsiA), two transmembrane proteins (GsiC and GsiD) and a solute-binding protein (GsiB).</text>
</comment>
<keyword evidence="4" id="KW-0813">Transport</keyword>
<evidence type="ECO:0000256" key="2">
    <source>
        <dbReference type="ARBA" id="ARBA00004533"/>
    </source>
</evidence>
<reference evidence="20 21" key="1">
    <citation type="submission" date="2018-05" db="EMBL/GenBank/DDBJ databases">
        <title>Genomic Encyclopedia of Type Strains, Phase IV (KMG-V): Genome sequencing to study the core and pangenomes of soil and plant-associated prokaryotes.</title>
        <authorList>
            <person name="Whitman W."/>
        </authorList>
    </citation>
    <scope>NUCLEOTIDE SEQUENCE [LARGE SCALE GENOMIC DNA]</scope>
    <source>
        <strain evidence="20 21">SLV-132</strain>
    </source>
</reference>
<dbReference type="SUPFAM" id="SSF52540">
    <property type="entry name" value="P-loop containing nucleoside triphosphate hydrolases"/>
    <property type="match status" value="1"/>
</dbReference>
<evidence type="ECO:0000256" key="4">
    <source>
        <dbReference type="ARBA" id="ARBA00022448"/>
    </source>
</evidence>
<evidence type="ECO:0000256" key="14">
    <source>
        <dbReference type="ARBA" id="ARBA00038416"/>
    </source>
</evidence>
<keyword evidence="12" id="KW-0472">Membrane</keyword>
<dbReference type="InterPro" id="IPR027417">
    <property type="entry name" value="P-loop_NTPase"/>
</dbReference>
<dbReference type="InterPro" id="IPR003593">
    <property type="entry name" value="AAA+_ATPase"/>
</dbReference>
<dbReference type="GO" id="GO:0015833">
    <property type="term" value="P:peptide transport"/>
    <property type="evidence" value="ECO:0007669"/>
    <property type="project" value="InterPro"/>
</dbReference>
<evidence type="ECO:0000256" key="8">
    <source>
        <dbReference type="ARBA" id="ARBA00022741"/>
    </source>
</evidence>
<dbReference type="Pfam" id="PF08352">
    <property type="entry name" value="oligo_HPY"/>
    <property type="match status" value="1"/>
</dbReference>
<evidence type="ECO:0000256" key="5">
    <source>
        <dbReference type="ARBA" id="ARBA00022475"/>
    </source>
</evidence>
<comment type="caution">
    <text evidence="20">The sequence shown here is derived from an EMBL/GenBank/DDBJ whole genome shotgun (WGS) entry which is preliminary data.</text>
</comment>
<keyword evidence="21" id="KW-1185">Reference proteome</keyword>
<evidence type="ECO:0000256" key="13">
    <source>
        <dbReference type="ARBA" id="ARBA00037530"/>
    </source>
</evidence>
<evidence type="ECO:0000313" key="21">
    <source>
        <dbReference type="Proteomes" id="UP000245754"/>
    </source>
</evidence>
<dbReference type="CDD" id="cd03257">
    <property type="entry name" value="ABC_NikE_OppD_transporters"/>
    <property type="match status" value="1"/>
</dbReference>
<accession>A0A316F3Q7</accession>
<dbReference type="EMBL" id="QGGT01000001">
    <property type="protein sequence ID" value="PWK38149.1"/>
    <property type="molecule type" value="Genomic_DNA"/>
</dbReference>
<evidence type="ECO:0000256" key="11">
    <source>
        <dbReference type="ARBA" id="ARBA00022967"/>
    </source>
</evidence>
<gene>
    <name evidence="20" type="ORF">C7419_1012040</name>
</gene>
<dbReference type="FunFam" id="3.40.50.300:FF:000016">
    <property type="entry name" value="Oligopeptide ABC transporter ATP-binding component"/>
    <property type="match status" value="1"/>
</dbReference>
<comment type="catalytic activity">
    <reaction evidence="17">
        <text>glutathione(out) + ATP + H2O = glutathione(in) + ADP + phosphate + H(+)</text>
        <dbReference type="Rhea" id="RHEA:29791"/>
        <dbReference type="ChEBI" id="CHEBI:15377"/>
        <dbReference type="ChEBI" id="CHEBI:15378"/>
        <dbReference type="ChEBI" id="CHEBI:30616"/>
        <dbReference type="ChEBI" id="CHEBI:43474"/>
        <dbReference type="ChEBI" id="CHEBI:57925"/>
        <dbReference type="ChEBI" id="CHEBI:456216"/>
        <dbReference type="EC" id="7.4.2.10"/>
    </reaction>
</comment>
<dbReference type="PROSITE" id="PS00211">
    <property type="entry name" value="ABC_TRANSPORTER_1"/>
    <property type="match status" value="1"/>
</dbReference>
<dbReference type="InterPro" id="IPR003439">
    <property type="entry name" value="ABC_transporter-like_ATP-bd"/>
</dbReference>
<dbReference type="EC" id="7.4.2.10" evidence="15"/>
<feature type="chain" id="PRO_5016306709" description="Glutathione import ATP-binding protein GsiA" evidence="18">
    <location>
        <begin position="23"/>
        <end position="361"/>
    </location>
</feature>
<keyword evidence="18" id="KW-0732">Signal</keyword>
<keyword evidence="6" id="KW-0997">Cell inner membrane</keyword>
<keyword evidence="8" id="KW-0547">Nucleotide-binding</keyword>
<evidence type="ECO:0000256" key="10">
    <source>
        <dbReference type="ARBA" id="ARBA00022840"/>
    </source>
</evidence>
<evidence type="ECO:0000256" key="12">
    <source>
        <dbReference type="ARBA" id="ARBA00023136"/>
    </source>
</evidence>
<evidence type="ECO:0000256" key="15">
    <source>
        <dbReference type="ARBA" id="ARBA00039050"/>
    </source>
</evidence>
<dbReference type="GO" id="GO:0005524">
    <property type="term" value="F:ATP binding"/>
    <property type="evidence" value="ECO:0007669"/>
    <property type="project" value="UniProtKB-KW"/>
</dbReference>
<evidence type="ECO:0000256" key="1">
    <source>
        <dbReference type="ARBA" id="ARBA00004170"/>
    </source>
</evidence>
<dbReference type="PROSITE" id="PS50893">
    <property type="entry name" value="ABC_TRANSPORTER_2"/>
    <property type="match status" value="1"/>
</dbReference>
<dbReference type="InterPro" id="IPR013563">
    <property type="entry name" value="Oligopep_ABC_C"/>
</dbReference>
<organism evidence="20 21">
    <name type="scientific">Cupriavidus plantarum</name>
    <dbReference type="NCBI Taxonomy" id="942865"/>
    <lineage>
        <taxon>Bacteria</taxon>
        <taxon>Pseudomonadati</taxon>
        <taxon>Pseudomonadota</taxon>
        <taxon>Betaproteobacteria</taxon>
        <taxon>Burkholderiales</taxon>
        <taxon>Burkholderiaceae</taxon>
        <taxon>Cupriavidus</taxon>
    </lineage>
</organism>
<dbReference type="GO" id="GO:0005886">
    <property type="term" value="C:plasma membrane"/>
    <property type="evidence" value="ECO:0007669"/>
    <property type="project" value="UniProtKB-SubCell"/>
</dbReference>
<feature type="domain" description="ABC transporter" evidence="19">
    <location>
        <begin position="37"/>
        <end position="280"/>
    </location>
</feature>
<dbReference type="Proteomes" id="UP000245754">
    <property type="component" value="Unassembled WGS sequence"/>
</dbReference>
<keyword evidence="5" id="KW-1003">Cell membrane</keyword>
<sequence length="361" mass="38890">MIATASPIASSAASPTASSASAADTAAEVADAATPLLSLRNVSRHYRTDGGTVRALDGVSLDVRRGETLGLVGESGCGKSTIARVVMRLTPADEGEVLLDGEDIAQRAGRQLAPLRERIQMVFQDPAASLNPRVAIGRALEEPLIVHRRGNASERRARVHDMLERVGLRTDMATRLPHELSGGQRQRVAIARALMLSPDIIVCDEAVSALDVSIRAQVLNLLLDLRASLGIAYLFISHDLSVVRHMSDRIAVMYLGQIVEYGPRDAVWDNPRHPYTRALMAAAPVVRAGTHAQPRIETRPVIEGELPSPLAPPSGCRFHPRCPLAEQRCRDEAPALREIVFHKTPHTDTPAHGVACHLAAA</sequence>
<dbReference type="PANTHER" id="PTHR43776:SF15">
    <property type="entry name" value="GLUTATHIONE IMPORT ATP-BINDING PROTEIN GSIA"/>
    <property type="match status" value="1"/>
</dbReference>
<dbReference type="GO" id="GO:0016887">
    <property type="term" value="F:ATP hydrolysis activity"/>
    <property type="evidence" value="ECO:0007669"/>
    <property type="project" value="InterPro"/>
</dbReference>
<name>A0A316F3Q7_9BURK</name>
<evidence type="ECO:0000256" key="9">
    <source>
        <dbReference type="ARBA" id="ARBA00022801"/>
    </source>
</evidence>
<evidence type="ECO:0000256" key="16">
    <source>
        <dbReference type="ARBA" id="ARBA00041187"/>
    </source>
</evidence>
<dbReference type="RefSeq" id="WP_109581777.1">
    <property type="nucleotide sequence ID" value="NZ_QGGT01000001.1"/>
</dbReference>
<dbReference type="AlphaFoldDB" id="A0A316F3Q7"/>
<evidence type="ECO:0000259" key="19">
    <source>
        <dbReference type="PROSITE" id="PS50893"/>
    </source>
</evidence>
<evidence type="ECO:0000256" key="3">
    <source>
        <dbReference type="ARBA" id="ARBA00011469"/>
    </source>
</evidence>
<comment type="subcellular location">
    <subcellularLocation>
        <location evidence="2">Cell inner membrane</location>
    </subcellularLocation>
    <subcellularLocation>
        <location evidence="1">Membrane</location>
        <topology evidence="1">Peripheral membrane protein</topology>
    </subcellularLocation>
</comment>
<proteinExistence type="inferred from homology"/>
<comment type="similarity">
    <text evidence="14">Belongs to the ABC transporter superfamily. Glutathione importer (TC 3.A.1.5.11) family.</text>
</comment>
<comment type="function">
    <text evidence="13">Part of the ABC transporter complex GsiABCD involved in glutathione import. Responsible for energy coupling to the transport system.</text>
</comment>
<protein>
    <recommendedName>
        <fullName evidence="16">Glutathione import ATP-binding protein GsiA</fullName>
        <ecNumber evidence="15">7.4.2.10</ecNumber>
    </recommendedName>
</protein>
<keyword evidence="7" id="KW-0677">Repeat</keyword>